<feature type="compositionally biased region" description="Gly residues" evidence="1">
    <location>
        <begin position="245"/>
        <end position="257"/>
    </location>
</feature>
<feature type="compositionally biased region" description="Low complexity" evidence="1">
    <location>
        <begin position="292"/>
        <end position="304"/>
    </location>
</feature>
<feature type="compositionally biased region" description="Basic and acidic residues" evidence="1">
    <location>
        <begin position="201"/>
        <end position="225"/>
    </location>
</feature>
<reference evidence="2" key="1">
    <citation type="journal article" date="2020" name="bioRxiv">
        <title>Comparative genomics of Chlamydomonas.</title>
        <authorList>
            <person name="Craig R.J."/>
            <person name="Hasan A.R."/>
            <person name="Ness R.W."/>
            <person name="Keightley P.D."/>
        </authorList>
    </citation>
    <scope>NUCLEOTIDE SEQUENCE</scope>
    <source>
        <strain evidence="2">CCAP 11/173</strain>
    </source>
</reference>
<feature type="compositionally biased region" description="Low complexity" evidence="1">
    <location>
        <begin position="100"/>
        <end position="119"/>
    </location>
</feature>
<feature type="compositionally biased region" description="Low complexity" evidence="1">
    <location>
        <begin position="311"/>
        <end position="320"/>
    </location>
</feature>
<dbReference type="OrthoDB" id="551345at2759"/>
<feature type="region of interest" description="Disordered" evidence="1">
    <location>
        <begin position="342"/>
        <end position="415"/>
    </location>
</feature>
<feature type="compositionally biased region" description="Low complexity" evidence="1">
    <location>
        <begin position="511"/>
        <end position="535"/>
    </location>
</feature>
<comment type="caution">
    <text evidence="2">The sequence shown here is derived from an EMBL/GenBank/DDBJ whole genome shotgun (WGS) entry which is preliminary data.</text>
</comment>
<feature type="region of interest" description="Disordered" evidence="1">
    <location>
        <begin position="430"/>
        <end position="462"/>
    </location>
</feature>
<evidence type="ECO:0000256" key="1">
    <source>
        <dbReference type="SAM" id="MobiDB-lite"/>
    </source>
</evidence>
<feature type="compositionally biased region" description="Low complexity" evidence="1">
    <location>
        <begin position="446"/>
        <end position="462"/>
    </location>
</feature>
<proteinExistence type="predicted"/>
<gene>
    <name evidence="2" type="ORF">HYH02_011674</name>
</gene>
<feature type="compositionally biased region" description="Polar residues" evidence="1">
    <location>
        <begin position="344"/>
        <end position="353"/>
    </location>
</feature>
<feature type="compositionally biased region" description="Acidic residues" evidence="1">
    <location>
        <begin position="71"/>
        <end position="89"/>
    </location>
</feature>
<feature type="compositionally biased region" description="Low complexity" evidence="1">
    <location>
        <begin position="184"/>
        <end position="199"/>
    </location>
</feature>
<dbReference type="AlphaFoldDB" id="A0A835TC61"/>
<evidence type="ECO:0000313" key="2">
    <source>
        <dbReference type="EMBL" id="KAG2436170.1"/>
    </source>
</evidence>
<dbReference type="EMBL" id="JAEHOD010000050">
    <property type="protein sequence ID" value="KAG2436170.1"/>
    <property type="molecule type" value="Genomic_DNA"/>
</dbReference>
<feature type="region of interest" description="Disordered" evidence="1">
    <location>
        <begin position="1"/>
        <end position="320"/>
    </location>
</feature>
<feature type="compositionally biased region" description="Low complexity" evidence="1">
    <location>
        <begin position="142"/>
        <end position="152"/>
    </location>
</feature>
<feature type="compositionally biased region" description="Gly residues" evidence="1">
    <location>
        <begin position="539"/>
        <end position="554"/>
    </location>
</feature>
<feature type="region of interest" description="Disordered" evidence="1">
    <location>
        <begin position="480"/>
        <end position="642"/>
    </location>
</feature>
<keyword evidence="3" id="KW-1185">Reference proteome</keyword>
<evidence type="ECO:0000313" key="3">
    <source>
        <dbReference type="Proteomes" id="UP000613740"/>
    </source>
</evidence>
<dbReference type="Proteomes" id="UP000613740">
    <property type="component" value="Unassembled WGS sequence"/>
</dbReference>
<name>A0A835TC61_9CHLO</name>
<feature type="compositionally biased region" description="Low complexity" evidence="1">
    <location>
        <begin position="262"/>
        <end position="271"/>
    </location>
</feature>
<feature type="region of interest" description="Disordered" evidence="1">
    <location>
        <begin position="699"/>
        <end position="735"/>
    </location>
</feature>
<accession>A0A835TC61</accession>
<organism evidence="2 3">
    <name type="scientific">Chlamydomonas schloesseri</name>
    <dbReference type="NCBI Taxonomy" id="2026947"/>
    <lineage>
        <taxon>Eukaryota</taxon>
        <taxon>Viridiplantae</taxon>
        <taxon>Chlorophyta</taxon>
        <taxon>core chlorophytes</taxon>
        <taxon>Chlorophyceae</taxon>
        <taxon>CS clade</taxon>
        <taxon>Chlamydomonadales</taxon>
        <taxon>Chlamydomonadaceae</taxon>
        <taxon>Chlamydomonas</taxon>
    </lineage>
</organism>
<protein>
    <submittedName>
        <fullName evidence="2">Uncharacterized protein</fullName>
    </submittedName>
</protein>
<sequence length="735" mass="71779">MGGGDRRSVTTRTAAPKPRPKSAAPGKARPKSGAKDPENLYANAIVVTSVKKGKLAPEPSPRRGRRGRGDDGDDDDDEPEEEEEEEEDPNSNAILRPRTAGGSTIAAGSPAAAASPPSALRNRAPGATGSATGFSGPGPSRLGVSAGPSSSVAGGGLGAARPTVAFADGPPEARPPPPVRLDEPLAPAPASSAPGAAALIESKRKEAEETKDAATRLRELQERNRLKAVGGMGGLGLGATTPPVGGMGMGGGGGSGSGRLAQPYPQQQPQQRAFPHDVNGLAGTSSSGGLGEASFSAGKPRLAPLGGGPASGASAAGHQAAAAAAAASLGLSNSKKNLTWLVESPTQSRQGSVTAPHAAAVGIPGSLPPVSQQSLNVHAGATDGPPGHHGQSRFAQQQQQQQQQPASSTAHPMPRYSMGQLEAKPLAAAASLPRNPGGHGSGDGSAAGSAAGTASGAVGSATHSASGEHAVFAFASHIPQQGARPGNRAGGGASPNLAPIDGNHHPHHHSTPGTLGSSLGSSAHAPHGAAGYSSHPVAAGGGANFDGGAAGGGRSLQHQSSSGKGSFGRGGMQAPPQGLNLAATSPNDSRGARASPKADGGGGGGLGLASETANGPRTGGTGGFGLADEAYGARPTTPAEQRKEAAAANEAMLSSLLGGGGGVNVSPVKAHGVSVGAELERFDRVTEAMGRLDDLLAARPPSSAIRPRTALKSENPAADFPGSAAPGMGAAVSAW</sequence>